<dbReference type="EMBL" id="VIIS01001799">
    <property type="protein sequence ID" value="KAF0292685.1"/>
    <property type="molecule type" value="Genomic_DNA"/>
</dbReference>
<comment type="caution">
    <text evidence="3">The sequence shown here is derived from an EMBL/GenBank/DDBJ whole genome shotgun (WGS) entry which is preliminary data.</text>
</comment>
<dbReference type="PANTHER" id="PTHR12979">
    <property type="entry name" value="CCR4-NOT TRANSCRIPTION COMPLEX SUBUNIT 10"/>
    <property type="match status" value="1"/>
</dbReference>
<dbReference type="OrthoDB" id="25157at2759"/>
<keyword evidence="2" id="KW-0963">Cytoplasm</keyword>
<name>A0A6A4VFJ0_AMPAM</name>
<dbReference type="Gene3D" id="1.25.40.10">
    <property type="entry name" value="Tetratricopeptide repeat domain"/>
    <property type="match status" value="1"/>
</dbReference>
<accession>A0A6A4VFJ0</accession>
<comment type="subcellular location">
    <subcellularLocation>
        <location evidence="2">Cytoplasm</location>
    </subcellularLocation>
    <subcellularLocation>
        <location evidence="2">Nucleus</location>
    </subcellularLocation>
</comment>
<evidence type="ECO:0000256" key="1">
    <source>
        <dbReference type="ARBA" id="ARBA00010080"/>
    </source>
</evidence>
<keyword evidence="2" id="KW-0810">Translation regulation</keyword>
<dbReference type="SUPFAM" id="SSF48452">
    <property type="entry name" value="TPR-like"/>
    <property type="match status" value="1"/>
</dbReference>
<dbReference type="GO" id="GO:0017148">
    <property type="term" value="P:negative regulation of translation"/>
    <property type="evidence" value="ECO:0007669"/>
    <property type="project" value="TreeGrafter"/>
</dbReference>
<evidence type="ECO:0000313" key="4">
    <source>
        <dbReference type="Proteomes" id="UP000440578"/>
    </source>
</evidence>
<dbReference type="GO" id="GO:0030014">
    <property type="term" value="C:CCR4-NOT complex"/>
    <property type="evidence" value="ECO:0007669"/>
    <property type="project" value="UniProtKB-UniRule"/>
</dbReference>
<dbReference type="Proteomes" id="UP000440578">
    <property type="component" value="Unassembled WGS sequence"/>
</dbReference>
<evidence type="ECO:0000256" key="2">
    <source>
        <dbReference type="RuleBase" id="RU367083"/>
    </source>
</evidence>
<keyword evidence="2" id="KW-0805">Transcription regulation</keyword>
<comment type="similarity">
    <text evidence="1 2">Belongs to the CNOT10 family.</text>
</comment>
<dbReference type="AlphaFoldDB" id="A0A6A4VFJ0"/>
<keyword evidence="2" id="KW-0943">RNA-mediated gene silencing</keyword>
<dbReference type="GO" id="GO:0006402">
    <property type="term" value="P:mRNA catabolic process"/>
    <property type="evidence" value="ECO:0007669"/>
    <property type="project" value="TreeGrafter"/>
</dbReference>
<proteinExistence type="inferred from homology"/>
<protein>
    <recommendedName>
        <fullName evidence="2">CCR4-NOT transcription complex subunit 10</fullName>
    </recommendedName>
</protein>
<comment type="function">
    <text evidence="2">Component of the CCR4-NOT complex which is one of the major cellular mRNA deadenylases and is linked to various cellular processes including bulk mRNA degradation, miRNA-mediated repression, translational repression during translational initiation and general transcription regulation.</text>
</comment>
<dbReference type="GO" id="GO:0005634">
    <property type="term" value="C:nucleus"/>
    <property type="evidence" value="ECO:0007669"/>
    <property type="project" value="UniProtKB-SubCell"/>
</dbReference>
<dbReference type="PANTHER" id="PTHR12979:SF5">
    <property type="entry name" value="CCR4-NOT TRANSCRIPTION COMPLEX SUBUNIT 10"/>
    <property type="match status" value="1"/>
</dbReference>
<keyword evidence="4" id="KW-1185">Reference proteome</keyword>
<organism evidence="3 4">
    <name type="scientific">Amphibalanus amphitrite</name>
    <name type="common">Striped barnacle</name>
    <name type="synonym">Balanus amphitrite</name>
    <dbReference type="NCBI Taxonomy" id="1232801"/>
    <lineage>
        <taxon>Eukaryota</taxon>
        <taxon>Metazoa</taxon>
        <taxon>Ecdysozoa</taxon>
        <taxon>Arthropoda</taxon>
        <taxon>Crustacea</taxon>
        <taxon>Multicrustacea</taxon>
        <taxon>Cirripedia</taxon>
        <taxon>Thoracica</taxon>
        <taxon>Thoracicalcarea</taxon>
        <taxon>Balanomorpha</taxon>
        <taxon>Balanoidea</taxon>
        <taxon>Balanidae</taxon>
        <taxon>Amphibalaninae</taxon>
        <taxon>Amphibalanus</taxon>
    </lineage>
</organism>
<evidence type="ECO:0000313" key="3">
    <source>
        <dbReference type="EMBL" id="KAF0292685.1"/>
    </source>
</evidence>
<dbReference type="InterPro" id="IPR039740">
    <property type="entry name" value="CNOT10"/>
</dbReference>
<sequence>MNSRPNSSVSHDGTAKKICWLLAECCLSAHQPAQALDAVRFIEAKFVTKPEDARKKDGTLTSLASLYHQDGTLTSLALRMHRYRLRASLQLHNLSDVASDVRLLTETDMSRAFIESYSEYLSGRGRSAVSVLNRVAGMTLPPYRATGEHVATMYYNNLACIHHYLNKPNVAGYYLRRAIAENDTATAPPAKTEGDRYGGVPVHAIGGSRHYELVYNAGIAFLHAGRPKQAFDCLTEAIQVYHTNPRLWLRLAECCILAHRQEKHGDEPGTAAGVGVKRQSLIQGSIGAGVHRKLILRATPTAASSDQISAAIPNPTLEFASLALRNACLILGEDGEGESPVTVEPANPVTPDQVQTLRCSVLSAAPVDLTPHHSQVHTLRCSVLSASPVQTLRCSVLSASSYVHLCLGDPVLALEDARKLLTQRLLAPAQRLLGHLYAAEALLLLDRADEALEHLTPDLSADVSLHAPDVAPSPVEQRWYPNSPVGARMCLQYNMAVVRTVRGELELAWNLLRTMNPAAPEVPPQVVQLALYLQLKHGTFHLLLSTLTHAPFVP</sequence>
<keyword evidence="2" id="KW-0539">Nucleus</keyword>
<dbReference type="GO" id="GO:0005737">
    <property type="term" value="C:cytoplasm"/>
    <property type="evidence" value="ECO:0007669"/>
    <property type="project" value="UniProtKB-SubCell"/>
</dbReference>
<dbReference type="GO" id="GO:0031047">
    <property type="term" value="P:regulatory ncRNA-mediated gene silencing"/>
    <property type="evidence" value="ECO:0007669"/>
    <property type="project" value="UniProtKB-UniRule"/>
</dbReference>
<keyword evidence="2" id="KW-0804">Transcription</keyword>
<gene>
    <name evidence="3" type="primary">CNOT10</name>
    <name evidence="3" type="ORF">FJT64_009308</name>
</gene>
<reference evidence="3 4" key="1">
    <citation type="submission" date="2019-07" db="EMBL/GenBank/DDBJ databases">
        <title>Draft genome assembly of a fouling barnacle, Amphibalanus amphitrite (Darwin, 1854): The first reference genome for Thecostraca.</title>
        <authorList>
            <person name="Kim W."/>
        </authorList>
    </citation>
    <scope>NUCLEOTIDE SEQUENCE [LARGE SCALE GENOMIC DNA]</scope>
    <source>
        <strain evidence="3">SNU_AA5</strain>
        <tissue evidence="3">Soma without cirri and trophi</tissue>
    </source>
</reference>
<dbReference type="InterPro" id="IPR011990">
    <property type="entry name" value="TPR-like_helical_dom_sf"/>
</dbReference>